<organism evidence="10 11">
    <name type="scientific">Halorarum halophilum</name>
    <dbReference type="NCBI Taxonomy" id="2743090"/>
    <lineage>
        <taxon>Archaea</taxon>
        <taxon>Methanobacteriati</taxon>
        <taxon>Methanobacteriota</taxon>
        <taxon>Stenosarchaea group</taxon>
        <taxon>Halobacteria</taxon>
        <taxon>Halobacteriales</taxon>
        <taxon>Haloferacaceae</taxon>
        <taxon>Halorarum</taxon>
    </lineage>
</organism>
<dbReference type="Pfam" id="PF02913">
    <property type="entry name" value="FAD-oxidase_C"/>
    <property type="match status" value="1"/>
</dbReference>
<dbReference type="AlphaFoldDB" id="A0A7D5KE97"/>
<feature type="compositionally biased region" description="Basic and acidic residues" evidence="8">
    <location>
        <begin position="1"/>
        <end position="11"/>
    </location>
</feature>
<comment type="cofactor">
    <cofactor evidence="1">
        <name>FAD</name>
        <dbReference type="ChEBI" id="CHEBI:57692"/>
    </cofactor>
</comment>
<dbReference type="Gene3D" id="1.10.1060.10">
    <property type="entry name" value="Alpha-helical ferredoxin"/>
    <property type="match status" value="1"/>
</dbReference>
<dbReference type="Pfam" id="PF13183">
    <property type="entry name" value="Fer4_8"/>
    <property type="match status" value="1"/>
</dbReference>
<gene>
    <name evidence="10" type="ORF">HUG10_03365</name>
</gene>
<feature type="region of interest" description="Disordered" evidence="8">
    <location>
        <begin position="1"/>
        <end position="26"/>
    </location>
</feature>
<dbReference type="GO" id="GO:0071949">
    <property type="term" value="F:FAD binding"/>
    <property type="evidence" value="ECO:0007669"/>
    <property type="project" value="InterPro"/>
</dbReference>
<dbReference type="OrthoDB" id="2837at2157"/>
<sequence>MATERQSESRSWDTSAAALGHDRPDEPAYAALADDLRGRVSGEVQFDEYAQVLYATDGSIYQARPAGVVCPQDIDDVQAAVRTAAEHDVPVLPRGAGSSLAGQAVGPGCVVLDLSRHMDSILDVDPEARRATVQPGVVQDHLDDRLAEHGLKFAPDPASSARATVGGGLGNNSTGAHSVRYGISDAYTEELDVVLADGSLIHTREIVLDSPEWEEVVGQRDREAELYRTVRGLVEENEAEIEERYPTLKRSVSGYNLHKVIYENDAGEEVINLSKLFVGAEGTLGVIVEATVSLVTRPEETALALYCFDDLIDAMRAVPVALEYPVSAVELMDDEVFRLARESTEYAQYEEPIPDGTEAALMLEWDSEVVDDFQTSVANTTTEFVTEGAAFDVLEAYTDEAQADLWKLRKAAIPLLMSLEGDPKPYPFIEDATVPPEELAEYVQQFEEVLADHGTSAAYFAHAGAGTLHIRPILNLKDGDGIEAMHSITDDVTDLVLEHHGSFSGEHGDGLARTEFNPKMYGEALWGAFQDLKSAFDPDWRMNPGKVVYTDSETASERGYPDSAADTDMRENLRYGAEYQSLEPQTALDFSDEGGFSHLVELCNGCGTCRQTRGDVMCPTYRASEEEIQTTRGRANMLRAAISGELDEDEIHSDRFQDEVLGLCVGCKGCKSDCPTGVDLAKLKAEVKHQHHREEGAGVRERLFADIDSASRLGSALAPLSNVATKVPGARWAMEKTLGIAADRKLPTFERETFVTWFEDRGGPAVPEAEAEASVVLFPDTYTNYSAPEIGRAAVDVLEAAGCHMTVPTDLAPSGRAAFSSGFLDRARSRAERNVEALLPHVEDGASVVFVEPSDAVMFQDEYLDLLDGDDVEAVSAASYGVLEYLDVGRADERIEFDGAGTSLAYHGHCNQKATNKDHHAVGVLRRAGYEVDPLDTSCCGMAGSFGYEVEHYDLSKAIGSLLFDAVDASDAGIVTAPGASCRTQLGDREGVDERPPHPIEMLSRARAR</sequence>
<name>A0A7D5KE97_9EURY</name>
<dbReference type="KEGG" id="halg:HUG10_03365"/>
<dbReference type="InterPro" id="IPR016167">
    <property type="entry name" value="FAD-bd_PCMH_sub1"/>
</dbReference>
<dbReference type="Proteomes" id="UP000509750">
    <property type="component" value="Chromosome"/>
</dbReference>
<keyword evidence="4" id="KW-0274">FAD</keyword>
<evidence type="ECO:0000256" key="1">
    <source>
        <dbReference type="ARBA" id="ARBA00001974"/>
    </source>
</evidence>
<dbReference type="EMBL" id="CP058529">
    <property type="protein sequence ID" value="QLG26636.1"/>
    <property type="molecule type" value="Genomic_DNA"/>
</dbReference>
<dbReference type="Pfam" id="PF01565">
    <property type="entry name" value="FAD_binding_4"/>
    <property type="match status" value="1"/>
</dbReference>
<dbReference type="Gene3D" id="1.10.45.10">
    <property type="entry name" value="Vanillyl-alcohol Oxidase, Chain A, domain 4"/>
    <property type="match status" value="1"/>
</dbReference>
<evidence type="ECO:0000256" key="5">
    <source>
        <dbReference type="ARBA" id="ARBA00022946"/>
    </source>
</evidence>
<dbReference type="GO" id="GO:0008720">
    <property type="term" value="F:D-lactate dehydrogenase (NAD+) activity"/>
    <property type="evidence" value="ECO:0007669"/>
    <property type="project" value="TreeGrafter"/>
</dbReference>
<dbReference type="InterPro" id="IPR009051">
    <property type="entry name" value="Helical_ferredxn"/>
</dbReference>
<accession>A0A7D5KE97</accession>
<dbReference type="EC" id="1.1.2.4" evidence="7"/>
<proteinExistence type="inferred from homology"/>
<feature type="compositionally biased region" description="Basic and acidic residues" evidence="8">
    <location>
        <begin position="986"/>
        <end position="998"/>
    </location>
</feature>
<keyword evidence="5" id="KW-0809">Transit peptide</keyword>
<dbReference type="GeneID" id="56027840"/>
<dbReference type="SUPFAM" id="SSF55103">
    <property type="entry name" value="FAD-linked oxidases, C-terminal domain"/>
    <property type="match status" value="1"/>
</dbReference>
<keyword evidence="3" id="KW-0285">Flavoprotein</keyword>
<dbReference type="RefSeq" id="WP_179168211.1">
    <property type="nucleotide sequence ID" value="NZ_CP058529.1"/>
</dbReference>
<dbReference type="InterPro" id="IPR017896">
    <property type="entry name" value="4Fe4S_Fe-S-bd"/>
</dbReference>
<dbReference type="GO" id="GO:1903457">
    <property type="term" value="P:lactate catabolic process"/>
    <property type="evidence" value="ECO:0007669"/>
    <property type="project" value="TreeGrafter"/>
</dbReference>
<feature type="domain" description="FAD-binding PCMH-type" evidence="9">
    <location>
        <begin position="61"/>
        <end position="297"/>
    </location>
</feature>
<evidence type="ECO:0000313" key="10">
    <source>
        <dbReference type="EMBL" id="QLG26636.1"/>
    </source>
</evidence>
<dbReference type="PANTHER" id="PTHR11748:SF111">
    <property type="entry name" value="D-LACTATE DEHYDROGENASE, MITOCHONDRIAL-RELATED"/>
    <property type="match status" value="1"/>
</dbReference>
<dbReference type="SUPFAM" id="SSF46548">
    <property type="entry name" value="alpha-helical ferredoxin"/>
    <property type="match status" value="1"/>
</dbReference>
<dbReference type="InterPro" id="IPR016169">
    <property type="entry name" value="FAD-bd_PCMH_sub2"/>
</dbReference>
<keyword evidence="6" id="KW-0560">Oxidoreductase</keyword>
<dbReference type="InterPro" id="IPR016164">
    <property type="entry name" value="FAD-linked_Oxase-like_C"/>
</dbReference>
<dbReference type="InterPro" id="IPR004113">
    <property type="entry name" value="FAD-bd_oxidored_4_C"/>
</dbReference>
<evidence type="ECO:0000256" key="3">
    <source>
        <dbReference type="ARBA" id="ARBA00022630"/>
    </source>
</evidence>
<dbReference type="PANTHER" id="PTHR11748">
    <property type="entry name" value="D-LACTATE DEHYDROGENASE"/>
    <property type="match status" value="1"/>
</dbReference>
<dbReference type="Pfam" id="PF02754">
    <property type="entry name" value="CCG"/>
    <property type="match status" value="1"/>
</dbReference>
<dbReference type="SUPFAM" id="SSF56176">
    <property type="entry name" value="FAD-binding/transporter-associated domain-like"/>
    <property type="match status" value="1"/>
</dbReference>
<evidence type="ECO:0000313" key="11">
    <source>
        <dbReference type="Proteomes" id="UP000509750"/>
    </source>
</evidence>
<dbReference type="PROSITE" id="PS00198">
    <property type="entry name" value="4FE4S_FER_1"/>
    <property type="match status" value="1"/>
</dbReference>
<dbReference type="InterPro" id="IPR017900">
    <property type="entry name" value="4Fe4S_Fe_S_CS"/>
</dbReference>
<dbReference type="PROSITE" id="PS51387">
    <property type="entry name" value="FAD_PCMH"/>
    <property type="match status" value="1"/>
</dbReference>
<dbReference type="InterPro" id="IPR036318">
    <property type="entry name" value="FAD-bd_PCMH-like_sf"/>
</dbReference>
<dbReference type="InterPro" id="IPR006094">
    <property type="entry name" value="Oxid_FAD_bind_N"/>
</dbReference>
<dbReference type="Gene3D" id="3.30.70.2740">
    <property type="match status" value="1"/>
</dbReference>
<reference evidence="10 11" key="1">
    <citation type="submission" date="2020-07" db="EMBL/GenBank/DDBJ databases">
        <title>Gai3-2, isolated from salt lake.</title>
        <authorList>
            <person name="Cui H."/>
            <person name="Shi X."/>
        </authorList>
    </citation>
    <scope>NUCLEOTIDE SEQUENCE [LARGE SCALE GENOMIC DNA]</scope>
    <source>
        <strain evidence="10 11">Gai3-2</strain>
    </source>
</reference>
<evidence type="ECO:0000256" key="7">
    <source>
        <dbReference type="ARBA" id="ARBA00038897"/>
    </source>
</evidence>
<dbReference type="GO" id="GO:0051536">
    <property type="term" value="F:iron-sulfur cluster binding"/>
    <property type="evidence" value="ECO:0007669"/>
    <property type="project" value="InterPro"/>
</dbReference>
<dbReference type="InterPro" id="IPR016171">
    <property type="entry name" value="Vanillyl_alc_oxidase_C-sub2"/>
</dbReference>
<dbReference type="Gene3D" id="3.30.465.10">
    <property type="match status" value="1"/>
</dbReference>
<evidence type="ECO:0000259" key="9">
    <source>
        <dbReference type="PROSITE" id="PS51387"/>
    </source>
</evidence>
<dbReference type="Gene3D" id="3.30.43.10">
    <property type="entry name" value="Uridine Diphospho-n-acetylenolpyruvylglucosamine Reductase, domain 2"/>
    <property type="match status" value="1"/>
</dbReference>
<keyword evidence="11" id="KW-1185">Reference proteome</keyword>
<dbReference type="Gene3D" id="3.30.70.2190">
    <property type="match status" value="1"/>
</dbReference>
<evidence type="ECO:0000256" key="8">
    <source>
        <dbReference type="SAM" id="MobiDB-lite"/>
    </source>
</evidence>
<dbReference type="GO" id="GO:0004458">
    <property type="term" value="F:D-lactate dehydrogenase (cytochrome) activity"/>
    <property type="evidence" value="ECO:0007669"/>
    <property type="project" value="UniProtKB-EC"/>
</dbReference>
<comment type="similarity">
    <text evidence="2">Belongs to the FAD-binding oxidoreductase/transferase type 4 family.</text>
</comment>
<dbReference type="InterPro" id="IPR004017">
    <property type="entry name" value="Cys_rich_dom"/>
</dbReference>
<evidence type="ECO:0000256" key="4">
    <source>
        <dbReference type="ARBA" id="ARBA00022827"/>
    </source>
</evidence>
<feature type="region of interest" description="Disordered" evidence="8">
    <location>
        <begin position="985"/>
        <end position="1009"/>
    </location>
</feature>
<protein>
    <recommendedName>
        <fullName evidence="7">D-lactate dehydrogenase (cytochrome)</fullName>
        <ecNumber evidence="7">1.1.2.4</ecNumber>
    </recommendedName>
</protein>
<evidence type="ECO:0000256" key="6">
    <source>
        <dbReference type="ARBA" id="ARBA00023002"/>
    </source>
</evidence>
<evidence type="ECO:0000256" key="2">
    <source>
        <dbReference type="ARBA" id="ARBA00008000"/>
    </source>
</evidence>
<dbReference type="InterPro" id="IPR016166">
    <property type="entry name" value="FAD-bd_PCMH"/>
</dbReference>